<dbReference type="InterPro" id="IPR036604">
    <property type="entry name" value="PurS-like_sf"/>
</dbReference>
<dbReference type="STRING" id="1423744.FC86_GL000496"/>
<keyword evidence="3 6" id="KW-0547">Nucleotide-binding</keyword>
<evidence type="ECO:0000313" key="8">
    <source>
        <dbReference type="Proteomes" id="UP000051378"/>
    </source>
</evidence>
<comment type="caution">
    <text evidence="7">The sequence shown here is derived from an EMBL/GenBank/DDBJ whole genome shotgun (WGS) entry which is preliminary data.</text>
</comment>
<dbReference type="PATRIC" id="fig|1423744.4.peg.512"/>
<dbReference type="SUPFAM" id="SSF82697">
    <property type="entry name" value="PurS-like"/>
    <property type="match status" value="1"/>
</dbReference>
<dbReference type="GO" id="GO:0006189">
    <property type="term" value="P:'de novo' IMP biosynthetic process"/>
    <property type="evidence" value="ECO:0007669"/>
    <property type="project" value="UniProtKB-UniRule"/>
</dbReference>
<dbReference type="AlphaFoldDB" id="A0A0R2DIS2"/>
<comment type="pathway">
    <text evidence="6">Purine metabolism; IMP biosynthesis via de novo pathway; 5-amino-1-(5-phospho-D-ribosyl)imidazole from N(2)-formyl-N(1)-(5-phospho-D-ribosyl)glycinamide: step 1/2.</text>
</comment>
<dbReference type="NCBIfam" id="TIGR00302">
    <property type="entry name" value="phosphoribosylformylglycinamidine synthase subunit PurS"/>
    <property type="match status" value="1"/>
</dbReference>
<dbReference type="Gene3D" id="3.30.1280.10">
    <property type="entry name" value="Phosphoribosylformylglycinamidine synthase subunit PurS"/>
    <property type="match status" value="1"/>
</dbReference>
<dbReference type="InterPro" id="IPR003850">
    <property type="entry name" value="PurS"/>
</dbReference>
<comment type="function">
    <text evidence="6">Part of the phosphoribosylformylglycinamidine synthase complex involved in the purines biosynthetic pathway. Catalyzes the ATP-dependent conversion of formylglycinamide ribonucleotide (FGAR) and glutamine to yield formylglycinamidine ribonucleotide (FGAM) and glutamate. The FGAM synthase complex is composed of three subunits. PurQ produces an ammonia molecule by converting glutamine to glutamate. PurL transfers the ammonia molecule to FGAR to form FGAM in an ATP-dependent manner. PurS interacts with PurQ and PurL and is thought to assist in the transfer of the ammonia molecule from PurQ to PurL.</text>
</comment>
<comment type="subunit">
    <text evidence="6">Part of the FGAM synthase complex composed of 1 PurL, 1 PurQ and 2 PurS subunits.</text>
</comment>
<comment type="similarity">
    <text evidence="6">Belongs to the PurS family.</text>
</comment>
<reference evidence="7 8" key="1">
    <citation type="journal article" date="2015" name="Genome Announc.">
        <title>Expanding the biotechnology potential of lactobacilli through comparative genomics of 213 strains and associated genera.</title>
        <authorList>
            <person name="Sun Z."/>
            <person name="Harris H.M."/>
            <person name="McCann A."/>
            <person name="Guo C."/>
            <person name="Argimon S."/>
            <person name="Zhang W."/>
            <person name="Yang X."/>
            <person name="Jeffery I.B."/>
            <person name="Cooney J.C."/>
            <person name="Kagawa T.F."/>
            <person name="Liu W."/>
            <person name="Song Y."/>
            <person name="Salvetti E."/>
            <person name="Wrobel A."/>
            <person name="Rasinkangas P."/>
            <person name="Parkhill J."/>
            <person name="Rea M.C."/>
            <person name="O'Sullivan O."/>
            <person name="Ritari J."/>
            <person name="Douillard F.P."/>
            <person name="Paul Ross R."/>
            <person name="Yang R."/>
            <person name="Briner A.E."/>
            <person name="Felis G.E."/>
            <person name="de Vos W.M."/>
            <person name="Barrangou R."/>
            <person name="Klaenhammer T.R."/>
            <person name="Caufield P.W."/>
            <person name="Cui Y."/>
            <person name="Zhang H."/>
            <person name="O'Toole P.W."/>
        </authorList>
    </citation>
    <scope>NUCLEOTIDE SEQUENCE [LARGE SCALE GENOMIC DNA]</scope>
    <source>
        <strain evidence="7 8">DSM 23037</strain>
    </source>
</reference>
<dbReference type="GO" id="GO:0005737">
    <property type="term" value="C:cytoplasm"/>
    <property type="evidence" value="ECO:0007669"/>
    <property type="project" value="UniProtKB-SubCell"/>
</dbReference>
<accession>A0A0R2DIS2</accession>
<keyword evidence="8" id="KW-1185">Reference proteome</keyword>
<dbReference type="UniPathway" id="UPA00074">
    <property type="reaction ID" value="UER00128"/>
</dbReference>
<keyword evidence="4 6" id="KW-0658">Purine biosynthesis</keyword>
<protein>
    <recommendedName>
        <fullName evidence="6">Phosphoribosylformylglycinamidine synthase subunit PurS</fullName>
        <shortName evidence="6">FGAM synthase</shortName>
        <ecNumber evidence="6">6.3.5.3</ecNumber>
    </recommendedName>
    <alternativeName>
        <fullName evidence="6">Formylglycinamide ribonucleotide amidotransferase subunit III</fullName>
        <shortName evidence="6">FGAR amidotransferase III</shortName>
        <shortName evidence="6">FGAR-AT III</shortName>
    </alternativeName>
    <alternativeName>
        <fullName evidence="6">Phosphoribosylformylglycinamidine synthase subunit III</fullName>
    </alternativeName>
</protein>
<keyword evidence="1 6" id="KW-0963">Cytoplasm</keyword>
<comment type="subcellular location">
    <subcellularLocation>
        <location evidence="6">Cytoplasm</location>
    </subcellularLocation>
</comment>
<dbReference type="OrthoDB" id="9799101at2"/>
<organism evidence="7 8">
    <name type="scientific">Holzapfeliella floricola DSM 23037 = JCM 16512</name>
    <dbReference type="NCBI Taxonomy" id="1423744"/>
    <lineage>
        <taxon>Bacteria</taxon>
        <taxon>Bacillati</taxon>
        <taxon>Bacillota</taxon>
        <taxon>Bacilli</taxon>
        <taxon>Lactobacillales</taxon>
        <taxon>Lactobacillaceae</taxon>
        <taxon>Holzapfeliella</taxon>
    </lineage>
</organism>
<evidence type="ECO:0000256" key="6">
    <source>
        <dbReference type="HAMAP-Rule" id="MF_01926"/>
    </source>
</evidence>
<evidence type="ECO:0000256" key="2">
    <source>
        <dbReference type="ARBA" id="ARBA00022598"/>
    </source>
</evidence>
<evidence type="ECO:0000313" key="7">
    <source>
        <dbReference type="EMBL" id="KRN03969.1"/>
    </source>
</evidence>
<name>A0A0R2DIS2_9LACO</name>
<dbReference type="Proteomes" id="UP000051378">
    <property type="component" value="Unassembled WGS sequence"/>
</dbReference>
<dbReference type="GO" id="GO:0005524">
    <property type="term" value="F:ATP binding"/>
    <property type="evidence" value="ECO:0007669"/>
    <property type="project" value="UniProtKB-UniRule"/>
</dbReference>
<proteinExistence type="inferred from homology"/>
<dbReference type="Pfam" id="PF02700">
    <property type="entry name" value="PurS"/>
    <property type="match status" value="1"/>
</dbReference>
<dbReference type="EC" id="6.3.5.3" evidence="6"/>
<dbReference type="RefSeq" id="WP_056974728.1">
    <property type="nucleotide sequence ID" value="NZ_AYZL01000019.1"/>
</dbReference>
<evidence type="ECO:0000256" key="5">
    <source>
        <dbReference type="ARBA" id="ARBA00022840"/>
    </source>
</evidence>
<keyword evidence="5 6" id="KW-0067">ATP-binding</keyword>
<keyword evidence="2 6" id="KW-0436">Ligase</keyword>
<dbReference type="PANTHER" id="PTHR34696:SF1">
    <property type="entry name" value="PHOSPHORIBOSYLFORMYLGLYCINAMIDINE SYNTHASE SUBUNIT PURS"/>
    <property type="match status" value="1"/>
</dbReference>
<evidence type="ECO:0000256" key="1">
    <source>
        <dbReference type="ARBA" id="ARBA00022490"/>
    </source>
</evidence>
<dbReference type="HAMAP" id="MF_01926">
    <property type="entry name" value="PurS"/>
    <property type="match status" value="1"/>
</dbReference>
<dbReference type="EMBL" id="AYZL01000019">
    <property type="protein sequence ID" value="KRN03969.1"/>
    <property type="molecule type" value="Genomic_DNA"/>
</dbReference>
<dbReference type="PANTHER" id="PTHR34696">
    <property type="entry name" value="PHOSPHORIBOSYLFORMYLGLYCINAMIDINE SYNTHASE SUBUNIT PURS"/>
    <property type="match status" value="1"/>
</dbReference>
<evidence type="ECO:0000256" key="3">
    <source>
        <dbReference type="ARBA" id="ARBA00022741"/>
    </source>
</evidence>
<evidence type="ECO:0000256" key="4">
    <source>
        <dbReference type="ARBA" id="ARBA00022755"/>
    </source>
</evidence>
<comment type="catalytic activity">
    <reaction evidence="6">
        <text>N(2)-formyl-N(1)-(5-phospho-beta-D-ribosyl)glycinamide + L-glutamine + ATP + H2O = 2-formamido-N(1)-(5-O-phospho-beta-D-ribosyl)acetamidine + L-glutamate + ADP + phosphate + H(+)</text>
        <dbReference type="Rhea" id="RHEA:17129"/>
        <dbReference type="ChEBI" id="CHEBI:15377"/>
        <dbReference type="ChEBI" id="CHEBI:15378"/>
        <dbReference type="ChEBI" id="CHEBI:29985"/>
        <dbReference type="ChEBI" id="CHEBI:30616"/>
        <dbReference type="ChEBI" id="CHEBI:43474"/>
        <dbReference type="ChEBI" id="CHEBI:58359"/>
        <dbReference type="ChEBI" id="CHEBI:147286"/>
        <dbReference type="ChEBI" id="CHEBI:147287"/>
        <dbReference type="ChEBI" id="CHEBI:456216"/>
        <dbReference type="EC" id="6.3.5.3"/>
    </reaction>
</comment>
<sequence length="84" mass="9479">MYLAKIHITHKASILDPQGEAIKNALHRLDYQDVSNITAGKYFETTLTSDSKEQAEATTRSICESLLANQNMETFLFTVEKVED</sequence>
<gene>
    <name evidence="6" type="primary">purS</name>
    <name evidence="7" type="ORF">FC86_GL000496</name>
</gene>
<dbReference type="GO" id="GO:0004642">
    <property type="term" value="F:phosphoribosylformylglycinamidine synthase activity"/>
    <property type="evidence" value="ECO:0007669"/>
    <property type="project" value="UniProtKB-UniRule"/>
</dbReference>
<dbReference type="NCBIfam" id="NF004630">
    <property type="entry name" value="PRK05974.1"/>
    <property type="match status" value="1"/>
</dbReference>